<accession>A0ABS1BST9</accession>
<dbReference type="EMBL" id="JAEHNZ010000002">
    <property type="protein sequence ID" value="MBK0396345.1"/>
    <property type="molecule type" value="Genomic_DNA"/>
</dbReference>
<evidence type="ECO:0000256" key="1">
    <source>
        <dbReference type="SAM" id="Phobius"/>
    </source>
</evidence>
<organism evidence="2 3">
    <name type="scientific">Kingella bonacorsii</name>
    <dbReference type="NCBI Taxonomy" id="2796361"/>
    <lineage>
        <taxon>Bacteria</taxon>
        <taxon>Pseudomonadati</taxon>
        <taxon>Pseudomonadota</taxon>
        <taxon>Betaproteobacteria</taxon>
        <taxon>Neisseriales</taxon>
        <taxon>Neisseriaceae</taxon>
        <taxon>Kingella</taxon>
    </lineage>
</organism>
<keyword evidence="1" id="KW-1133">Transmembrane helix</keyword>
<comment type="caution">
    <text evidence="2">The sequence shown here is derived from an EMBL/GenBank/DDBJ whole genome shotgun (WGS) entry which is preliminary data.</text>
</comment>
<keyword evidence="3" id="KW-1185">Reference proteome</keyword>
<reference evidence="2 3" key="1">
    <citation type="journal article" date="2021" name="Pathogens">
        <title>Isolation and Characterization of Kingella bonacorsii sp. nov., A Novel Kingella Species Detected in a Stable Periodontitis Subject.</title>
        <authorList>
            <person name="Antezack A."/>
            <person name="Boxberger M."/>
            <person name="Rolland C."/>
            <person name="Monnet-Corti V."/>
            <person name="La Scola B."/>
        </authorList>
    </citation>
    <scope>NUCLEOTIDE SEQUENCE [LARGE SCALE GENOMIC DNA]</scope>
    <source>
        <strain evidence="2 3">Marseille-Q4569</strain>
    </source>
</reference>
<dbReference type="RefSeq" id="WP_200522458.1">
    <property type="nucleotide sequence ID" value="NZ_JAEHNZ010000002.1"/>
</dbReference>
<evidence type="ECO:0000313" key="3">
    <source>
        <dbReference type="Proteomes" id="UP000614058"/>
    </source>
</evidence>
<proteinExistence type="predicted"/>
<feature type="transmembrane region" description="Helical" evidence="1">
    <location>
        <begin position="6"/>
        <end position="24"/>
    </location>
</feature>
<protein>
    <submittedName>
        <fullName evidence="2">Uncharacterized protein</fullName>
    </submittedName>
</protein>
<dbReference type="Proteomes" id="UP000614058">
    <property type="component" value="Unassembled WGS sequence"/>
</dbReference>
<gene>
    <name evidence="2" type="ORF">JDW22_07065</name>
</gene>
<keyword evidence="1" id="KW-0472">Membrane</keyword>
<sequence length="206" mass="24457">MLGVVVLFFALWFIIVCLAPFLPFKLIKNKLVACIVAFMLTFGCWWLYLTIDGYRAYLAGAEACKQANLTIYVQPEKWREMVGGHEAWLKLADYEEKSKRELSEEEKRKYPQTLNFEGVEYHFDYLTHKRVLVYDSGYYAFNSYAYLESRLYYDWETKTVLYKYTWFLGNYSLGFTAPNLLGIRHGYKMCEPGNISKTYEKFFYLN</sequence>
<keyword evidence="1" id="KW-0812">Transmembrane</keyword>
<feature type="transmembrane region" description="Helical" evidence="1">
    <location>
        <begin position="31"/>
        <end position="49"/>
    </location>
</feature>
<name>A0ABS1BST9_9NEIS</name>
<evidence type="ECO:0000313" key="2">
    <source>
        <dbReference type="EMBL" id="MBK0396345.1"/>
    </source>
</evidence>